<feature type="domain" description="NADP-dependent oxidoreductase" evidence="2">
    <location>
        <begin position="1161"/>
        <end position="1428"/>
    </location>
</feature>
<dbReference type="EMBL" id="CAKOGL010000023">
    <property type="protein sequence ID" value="CAH2101277.1"/>
    <property type="molecule type" value="Genomic_DNA"/>
</dbReference>
<dbReference type="GO" id="GO:0016491">
    <property type="term" value="F:oxidoreductase activity"/>
    <property type="evidence" value="ECO:0007669"/>
    <property type="project" value="InterPro"/>
</dbReference>
<evidence type="ECO:0000259" key="2">
    <source>
        <dbReference type="Pfam" id="PF00248"/>
    </source>
</evidence>
<keyword evidence="4" id="KW-1185">Reference proteome</keyword>
<feature type="region of interest" description="Disordered" evidence="1">
    <location>
        <begin position="1"/>
        <end position="35"/>
    </location>
</feature>
<dbReference type="PRINTS" id="PR00069">
    <property type="entry name" value="ALDKETRDTASE"/>
</dbReference>
<dbReference type="SUPFAM" id="SSF51430">
    <property type="entry name" value="NAD(P)-linked oxidoreductase"/>
    <property type="match status" value="1"/>
</dbReference>
<dbReference type="InterPro" id="IPR020471">
    <property type="entry name" value="AKR"/>
</dbReference>
<accession>A0AAU9UQ35</accession>
<dbReference type="Gene3D" id="3.20.20.100">
    <property type="entry name" value="NADP-dependent oxidoreductase domain"/>
    <property type="match status" value="1"/>
</dbReference>
<feature type="region of interest" description="Disordered" evidence="1">
    <location>
        <begin position="304"/>
        <end position="345"/>
    </location>
</feature>
<feature type="compositionally biased region" description="Basic and acidic residues" evidence="1">
    <location>
        <begin position="185"/>
        <end position="195"/>
    </location>
</feature>
<dbReference type="Pfam" id="PF00248">
    <property type="entry name" value="Aldo_ket_red"/>
    <property type="match status" value="1"/>
</dbReference>
<organism evidence="3 4">
    <name type="scientific">Euphydryas editha</name>
    <name type="common">Edith's checkerspot</name>
    <dbReference type="NCBI Taxonomy" id="104508"/>
    <lineage>
        <taxon>Eukaryota</taxon>
        <taxon>Metazoa</taxon>
        <taxon>Ecdysozoa</taxon>
        <taxon>Arthropoda</taxon>
        <taxon>Hexapoda</taxon>
        <taxon>Insecta</taxon>
        <taxon>Pterygota</taxon>
        <taxon>Neoptera</taxon>
        <taxon>Endopterygota</taxon>
        <taxon>Lepidoptera</taxon>
        <taxon>Glossata</taxon>
        <taxon>Ditrysia</taxon>
        <taxon>Papilionoidea</taxon>
        <taxon>Nymphalidae</taxon>
        <taxon>Nymphalinae</taxon>
        <taxon>Euphydryas</taxon>
    </lineage>
</organism>
<feature type="region of interest" description="Disordered" evidence="1">
    <location>
        <begin position="103"/>
        <end position="131"/>
    </location>
</feature>
<dbReference type="PANTHER" id="PTHR11732">
    <property type="entry name" value="ALDO/KETO REDUCTASE"/>
    <property type="match status" value="1"/>
</dbReference>
<dbReference type="InterPro" id="IPR023210">
    <property type="entry name" value="NADP_OxRdtase_dom"/>
</dbReference>
<sequence length="1452" mass="164335">MTDKVESLESKVPGEQQLRVSNSNEIALSDNEKNNDHVYTTVLNVTKEETTWTKGGVKLQKVVVSDDATDESTEISKTVTVMESTSPNSVRTEFHTEVRVSTTNEAIDENGNNNHEDTKAKDGHKDSKRITKIPKLKQAFDKIKKEEQMSEEKLINEPHVVKKIQSAIPRLKDVKHAQNTQMELNKNKDQKDQKQQEQQQQSQREDSPKLDDEFDKLYEEIVENDVSISSIPTPEKFEELLKGDIKFDEIIHSYEDTKVQTVTEKIKSKIPLLKRKSELELEVQPQNTRRGSLKKRFSIDDSTSKNAVATKDKTTKMSSENKIKRNNSISESYTKKSETLSASESVSTSVTKAITTQITTEKQVNVSSNEDIKVKRSNSTDISTDLLSSKDISKCKIPVSLHTKKKLETKVSNNVDKVSEQVTTGIFKIITVDRNEGSHKKDFDSVNKEETKFNNNVIVKEGLSTETQTTIENKPETDLSITHDVNTTVYSSSNENKSLNQSVNIPNNNIFVNNLADSTTTTEITKAKTEVQNQVTNEVKETVQVVTLKYNSSLESESTSVDNSQLALNESIVEVNAVVTPNITIKQVTTTSTTETKTDVATKNKELTNENLDIPNNSSMAITNDSTDISNKTEKENNVEEKYIKNNKSEVEEMKLTENVVVVNTESNNELKNKSKTTYVTTDKTLNTDNIKEIVSHESPIETTQAQIIEKATADVVFNKVERNDIEISKEKEKKHTSMLENKDSIDKVITERNKISIENNAVSKNVETKTNEVNKQSATNSLSSQIKNIEDLKEEDIIILKGKVNRIISRLDSREPSISKTEVDDLPKTVSVSSKIATFEKPDSINTDKKINSTTKPKTEYNENKPKIVQEFLKTSENVFDFNINKNTNKIQNDVNNRVYNKSTSNDFEDKLDKNISSVYDNNSNLQSNYHKIYNKVHSSIINRLNSIENKFKRGVFEEISTKNETLNVIHESNLKEISSVSEPNITIKKVQNDTNSIEENDVFTSNNDEKDMFKEYRAKRDPDADKRAKSVAELDIGDSVKGRVRQMVYRMNSMERMRMLMRSDTVVRKDKLRKVSITDRVALFEKRVLPTYAEEISPKIVTKSIDVPVQTLSEEQLQEKIAELSNARYKYEKFRNMSHIDLRDGTTMPALAIGTALLEPKLVKHIVSAAIDLGFRAIDTAYIYGNEKAIGEAIKAKINEGTVTRDELFVISKLWSTFHRRDLVMKACKQSLENMGLDYFDLYMIHNPMSFREGNDPIPKIANVLQYSEHDYLEAWYGIEDVIRKGLAKRGGVSNFNSVQVERVVDKGKIKPVLNQVECHPYLTQQRLDDFCSIRNVKLSCYGVLGSKGTPEELKSGLSPVIDDPLVKVMSAGLGITPAQLLIAYQLQAGRHVVVKASSPHHLWDNLQAINVKLEQSQVSALNALNRNKRNFIFKGMGDTHRNYPFKIAF</sequence>
<dbReference type="PROSITE" id="PS00798">
    <property type="entry name" value="ALDOKETO_REDUCTASE_1"/>
    <property type="match status" value="1"/>
</dbReference>
<dbReference type="InterPro" id="IPR036812">
    <property type="entry name" value="NAD(P)_OxRdtase_dom_sf"/>
</dbReference>
<gene>
    <name evidence="3" type="ORF">EEDITHA_LOCUS16050</name>
</gene>
<evidence type="ECO:0000313" key="3">
    <source>
        <dbReference type="EMBL" id="CAH2101277.1"/>
    </source>
</evidence>
<feature type="compositionally biased region" description="Polar residues" evidence="1">
    <location>
        <begin position="103"/>
        <end position="113"/>
    </location>
</feature>
<name>A0AAU9UQ35_EUPED</name>
<protein>
    <recommendedName>
        <fullName evidence="2">NADP-dependent oxidoreductase domain-containing protein</fullName>
    </recommendedName>
</protein>
<reference evidence="3" key="1">
    <citation type="submission" date="2022-03" db="EMBL/GenBank/DDBJ databases">
        <authorList>
            <person name="Tunstrom K."/>
        </authorList>
    </citation>
    <scope>NUCLEOTIDE SEQUENCE</scope>
</reference>
<feature type="region of interest" description="Disordered" evidence="1">
    <location>
        <begin position="183"/>
        <end position="210"/>
    </location>
</feature>
<evidence type="ECO:0000256" key="1">
    <source>
        <dbReference type="SAM" id="MobiDB-lite"/>
    </source>
</evidence>
<feature type="compositionally biased region" description="Basic and acidic residues" evidence="1">
    <location>
        <begin position="114"/>
        <end position="129"/>
    </location>
</feature>
<dbReference type="Proteomes" id="UP001153954">
    <property type="component" value="Unassembled WGS sequence"/>
</dbReference>
<comment type="caution">
    <text evidence="3">The sequence shown here is derived from an EMBL/GenBank/DDBJ whole genome shotgun (WGS) entry which is preliminary data.</text>
</comment>
<feature type="compositionally biased region" description="Basic and acidic residues" evidence="1">
    <location>
        <begin position="310"/>
        <end position="323"/>
    </location>
</feature>
<evidence type="ECO:0000313" key="4">
    <source>
        <dbReference type="Proteomes" id="UP001153954"/>
    </source>
</evidence>
<dbReference type="InterPro" id="IPR018170">
    <property type="entry name" value="Aldo/ket_reductase_CS"/>
</dbReference>
<proteinExistence type="predicted"/>